<dbReference type="PROSITE" id="PS00129">
    <property type="entry name" value="GLYCOSYL_HYDROL_F31_1"/>
    <property type="match status" value="1"/>
</dbReference>
<dbReference type="GO" id="GO:0004553">
    <property type="term" value="F:hydrolase activity, hydrolyzing O-glycosyl compounds"/>
    <property type="evidence" value="ECO:0007669"/>
    <property type="project" value="InterPro"/>
</dbReference>
<dbReference type="Gene3D" id="2.60.40.1760">
    <property type="entry name" value="glycosyl hydrolase (family 31)"/>
    <property type="match status" value="1"/>
</dbReference>
<evidence type="ECO:0000259" key="5">
    <source>
        <dbReference type="Pfam" id="PF01055"/>
    </source>
</evidence>
<dbReference type="InterPro" id="IPR048395">
    <property type="entry name" value="Glyco_hydro_31_C"/>
</dbReference>
<feature type="domain" description="DUF5110" evidence="7">
    <location>
        <begin position="689"/>
        <end position="736"/>
    </location>
</feature>
<dbReference type="Pfam" id="PF21365">
    <property type="entry name" value="Glyco_hydro_31_3rd"/>
    <property type="match status" value="1"/>
</dbReference>
<keyword evidence="2 4" id="KW-0378">Hydrolase</keyword>
<dbReference type="EMBL" id="JACJVN010000071">
    <property type="protein sequence ID" value="MBB6679118.1"/>
    <property type="molecule type" value="Genomic_DNA"/>
</dbReference>
<dbReference type="SUPFAM" id="SSF51011">
    <property type="entry name" value="Glycosyl hydrolase domain"/>
    <property type="match status" value="1"/>
</dbReference>
<keyword evidence="3 4" id="KW-0326">Glycosidase</keyword>
<gene>
    <name evidence="9" type="ORF">H4Q31_17650</name>
</gene>
<dbReference type="PANTHER" id="PTHR22762:SF166">
    <property type="entry name" value="ALPHA-GLUCOSIDASE"/>
    <property type="match status" value="1"/>
</dbReference>
<dbReference type="GO" id="GO:0005975">
    <property type="term" value="P:carbohydrate metabolic process"/>
    <property type="evidence" value="ECO:0007669"/>
    <property type="project" value="InterPro"/>
</dbReference>
<evidence type="ECO:0000256" key="4">
    <source>
        <dbReference type="RuleBase" id="RU361185"/>
    </source>
</evidence>
<keyword evidence="10" id="KW-1185">Reference proteome</keyword>
<feature type="domain" description="Glycoside hydrolase family 31 N-terminal" evidence="6">
    <location>
        <begin position="46"/>
        <end position="211"/>
    </location>
</feature>
<dbReference type="InterPro" id="IPR013780">
    <property type="entry name" value="Glyco_hydro_b"/>
</dbReference>
<dbReference type="Pfam" id="PF01055">
    <property type="entry name" value="Glyco_hydro_31_2nd"/>
    <property type="match status" value="1"/>
</dbReference>
<dbReference type="Pfam" id="PF13802">
    <property type="entry name" value="Gal_mutarotas_2"/>
    <property type="match status" value="1"/>
</dbReference>
<evidence type="ECO:0000256" key="3">
    <source>
        <dbReference type="ARBA" id="ARBA00023295"/>
    </source>
</evidence>
<sequence length="814" mass="90312">MLTSETIHPDLQGQSVEKAAVHRIGRIKRAEAQAAGVLLHGEKAGLSLTFLAEGMVRIRQFLGAAPEQATTPAVLPQPKADDFKLEESDTAYKASAAGLTVSVSKENGIFSVFGSGGGCLFEGKDLTWDAHRRITLTAAMTDDSHFYGLGEKTGFLDKKGERYEMWNSDVYAPHVPDTEALYQSIPFLIHYRFGEAACGVFLDDPGRTAFDMRTGGDRYAVQSESGNLDLYVLGGPKLKDVVKRYAALTGKPPMPPLWAIGYQQSRYSYMNQEDLLETARTMRAKRIPCDVLYLDIHYMEEYKVFTWDPARFPDPRGMMADLAEMGFHVVPIVDPGVKKDPKYPIYREGVERGCFCSKLEGDLFIGSVWPGPSAFTDYTDDKAAKWWGDLHQFYIDSGIKGIWNDMNEPSVFDTSSKTMDEDVVHANNGDPKTHGEWHNLYGMLMSKATYEGMARGLGGERPFVLTRAGYAGIQRYAAVWTGDNRSYWEHLAMSIPMVLNLGLSGVAFAGPDIGGFAHHTSGELVARWTQMGALFPFCRNHSAIDVIRQEPWRFGDRIEAVCREALNLRYRLMPYLYSLFYEATTTGLPIVRPLLLEYPEDRRAANLCDQFLLGRDLLAAPILRPGAAARSVYLPEGVWIDYRTGERLEGGRHVLADAPLEVMPLYVRAGAILPEQPLRQHTGEAAEGPLTLKVYAGGEGSFSLFEDDGKTFGYEQGAYRLREFVWTESGGERTLSARLLHDGLREEAAVGLEEPAGAAASELMIAIAGLGSEPASVVLNEGDKPLDCRYDSVRGIFEMTLPNKREFRLTLQLS</sequence>
<dbReference type="InterPro" id="IPR033403">
    <property type="entry name" value="DUF5110"/>
</dbReference>
<protein>
    <submittedName>
        <fullName evidence="9">DUF5110 domain-containing protein</fullName>
    </submittedName>
</protein>
<dbReference type="Gene3D" id="3.20.20.80">
    <property type="entry name" value="Glycosidases"/>
    <property type="match status" value="1"/>
</dbReference>
<dbReference type="InterPro" id="IPR025887">
    <property type="entry name" value="Glyco_hydro_31_N_dom"/>
</dbReference>
<dbReference type="InterPro" id="IPR030458">
    <property type="entry name" value="Glyco_hydro_31_AS"/>
</dbReference>
<dbReference type="GO" id="GO:0030246">
    <property type="term" value="F:carbohydrate binding"/>
    <property type="evidence" value="ECO:0007669"/>
    <property type="project" value="InterPro"/>
</dbReference>
<comment type="caution">
    <text evidence="9">The sequence shown here is derived from an EMBL/GenBank/DDBJ whole genome shotgun (WGS) entry which is preliminary data.</text>
</comment>
<dbReference type="InterPro" id="IPR017853">
    <property type="entry name" value="GH"/>
</dbReference>
<dbReference type="Gene3D" id="2.60.40.1180">
    <property type="entry name" value="Golgi alpha-mannosidase II"/>
    <property type="match status" value="2"/>
</dbReference>
<proteinExistence type="inferred from homology"/>
<evidence type="ECO:0000313" key="9">
    <source>
        <dbReference type="EMBL" id="MBB6679118.1"/>
    </source>
</evidence>
<evidence type="ECO:0000259" key="6">
    <source>
        <dbReference type="Pfam" id="PF13802"/>
    </source>
</evidence>
<evidence type="ECO:0000313" key="10">
    <source>
        <dbReference type="Proteomes" id="UP000574133"/>
    </source>
</evidence>
<dbReference type="PANTHER" id="PTHR22762">
    <property type="entry name" value="ALPHA-GLUCOSIDASE"/>
    <property type="match status" value="1"/>
</dbReference>
<dbReference type="AlphaFoldDB" id="A0A841TIP7"/>
<feature type="domain" description="Glycoside hydrolase family 31 TIM barrel" evidence="5">
    <location>
        <begin position="252"/>
        <end position="579"/>
    </location>
</feature>
<feature type="domain" description="Glycosyl hydrolase family 31 C-terminal" evidence="8">
    <location>
        <begin position="587"/>
        <end position="673"/>
    </location>
</feature>
<dbReference type="CDD" id="cd14752">
    <property type="entry name" value="GH31_N"/>
    <property type="match status" value="1"/>
</dbReference>
<dbReference type="SUPFAM" id="SSF74650">
    <property type="entry name" value="Galactose mutarotase-like"/>
    <property type="match status" value="1"/>
</dbReference>
<evidence type="ECO:0000256" key="2">
    <source>
        <dbReference type="ARBA" id="ARBA00022801"/>
    </source>
</evidence>
<dbReference type="InterPro" id="IPR000322">
    <property type="entry name" value="Glyco_hydro_31_TIM"/>
</dbReference>
<evidence type="ECO:0000259" key="7">
    <source>
        <dbReference type="Pfam" id="PF17137"/>
    </source>
</evidence>
<comment type="similarity">
    <text evidence="1 4">Belongs to the glycosyl hydrolase 31 family.</text>
</comment>
<name>A0A841TIP7_9BACL</name>
<dbReference type="Proteomes" id="UP000574133">
    <property type="component" value="Unassembled WGS sequence"/>
</dbReference>
<evidence type="ECO:0000259" key="8">
    <source>
        <dbReference type="Pfam" id="PF21365"/>
    </source>
</evidence>
<dbReference type="SUPFAM" id="SSF51445">
    <property type="entry name" value="(Trans)glycosidases"/>
    <property type="match status" value="1"/>
</dbReference>
<dbReference type="Pfam" id="PF17137">
    <property type="entry name" value="DUF5110"/>
    <property type="match status" value="1"/>
</dbReference>
<accession>A0A841TIP7</accession>
<dbReference type="CDD" id="cd06604">
    <property type="entry name" value="GH31_glucosidase_II_MalA"/>
    <property type="match status" value="1"/>
</dbReference>
<dbReference type="InterPro" id="IPR011013">
    <property type="entry name" value="Gal_mutarotase_sf_dom"/>
</dbReference>
<dbReference type="RefSeq" id="WP_185180384.1">
    <property type="nucleotide sequence ID" value="NZ_CBCSEP010000037.1"/>
</dbReference>
<evidence type="ECO:0000256" key="1">
    <source>
        <dbReference type="ARBA" id="ARBA00007806"/>
    </source>
</evidence>
<reference evidence="9 10" key="1">
    <citation type="submission" date="2020-08" db="EMBL/GenBank/DDBJ databases">
        <title>Cohnella phylogeny.</title>
        <authorList>
            <person name="Dunlap C."/>
        </authorList>
    </citation>
    <scope>NUCLEOTIDE SEQUENCE [LARGE SCALE GENOMIC DNA]</scope>
    <source>
        <strain evidence="9 10">DSM 103658</strain>
    </source>
</reference>
<organism evidence="9 10">
    <name type="scientific">Cohnella lubricantis</name>
    <dbReference type="NCBI Taxonomy" id="2163172"/>
    <lineage>
        <taxon>Bacteria</taxon>
        <taxon>Bacillati</taxon>
        <taxon>Bacillota</taxon>
        <taxon>Bacilli</taxon>
        <taxon>Bacillales</taxon>
        <taxon>Paenibacillaceae</taxon>
        <taxon>Cohnella</taxon>
    </lineage>
</organism>